<feature type="non-terminal residue" evidence="7">
    <location>
        <position position="1"/>
    </location>
</feature>
<dbReference type="GO" id="GO:0050031">
    <property type="term" value="F:L-pipecolate oxidase activity"/>
    <property type="evidence" value="ECO:0007669"/>
    <property type="project" value="TreeGrafter"/>
</dbReference>
<evidence type="ECO:0000256" key="4">
    <source>
        <dbReference type="ARBA" id="ARBA00022827"/>
    </source>
</evidence>
<protein>
    <recommendedName>
        <fullName evidence="6">FAD dependent oxidoreductase domain-containing protein</fullName>
    </recommendedName>
</protein>
<dbReference type="SUPFAM" id="SSF51905">
    <property type="entry name" value="FAD/NAD(P)-binding domain"/>
    <property type="match status" value="1"/>
</dbReference>
<reference evidence="7 8" key="1">
    <citation type="submission" date="2018-05" db="EMBL/GenBank/DDBJ databases">
        <title>Draft genome sequence of Scytalidium lignicola DSM 105466, a ubiquitous saprotrophic fungus.</title>
        <authorList>
            <person name="Buettner E."/>
            <person name="Gebauer A.M."/>
            <person name="Hofrichter M."/>
            <person name="Liers C."/>
            <person name="Kellner H."/>
        </authorList>
    </citation>
    <scope>NUCLEOTIDE SEQUENCE [LARGE SCALE GENOMIC DNA]</scope>
    <source>
        <strain evidence="7 8">DSM 105466</strain>
    </source>
</reference>
<dbReference type="Proteomes" id="UP000258309">
    <property type="component" value="Unassembled WGS sequence"/>
</dbReference>
<dbReference type="InterPro" id="IPR045170">
    <property type="entry name" value="MTOX"/>
</dbReference>
<dbReference type="Gene3D" id="3.30.9.10">
    <property type="entry name" value="D-Amino Acid Oxidase, subunit A, domain 2"/>
    <property type="match status" value="1"/>
</dbReference>
<comment type="caution">
    <text evidence="7">The sequence shown here is derived from an EMBL/GenBank/DDBJ whole genome shotgun (WGS) entry which is preliminary data.</text>
</comment>
<keyword evidence="8" id="KW-1185">Reference proteome</keyword>
<dbReference type="EMBL" id="NCSJ02000160">
    <property type="protein sequence ID" value="RFU28528.1"/>
    <property type="molecule type" value="Genomic_DNA"/>
</dbReference>
<comment type="cofactor">
    <cofactor evidence="1">
        <name>FAD</name>
        <dbReference type="ChEBI" id="CHEBI:57692"/>
    </cofactor>
</comment>
<dbReference type="AlphaFoldDB" id="A0A3E2H568"/>
<keyword evidence="5" id="KW-0560">Oxidoreductase</keyword>
<feature type="domain" description="FAD dependent oxidoreductase" evidence="6">
    <location>
        <begin position="4"/>
        <end position="234"/>
    </location>
</feature>
<keyword evidence="3" id="KW-0285">Flavoprotein</keyword>
<dbReference type="PANTHER" id="PTHR10961">
    <property type="entry name" value="PEROXISOMAL SARCOSINE OXIDASE"/>
    <property type="match status" value="1"/>
</dbReference>
<evidence type="ECO:0000256" key="1">
    <source>
        <dbReference type="ARBA" id="ARBA00001974"/>
    </source>
</evidence>
<gene>
    <name evidence="7" type="ORF">B7463_g7824</name>
</gene>
<dbReference type="OrthoDB" id="2219495at2759"/>
<evidence type="ECO:0000313" key="7">
    <source>
        <dbReference type="EMBL" id="RFU28528.1"/>
    </source>
</evidence>
<evidence type="ECO:0000256" key="5">
    <source>
        <dbReference type="ARBA" id="ARBA00023002"/>
    </source>
</evidence>
<dbReference type="InterPro" id="IPR006076">
    <property type="entry name" value="FAD-dep_OxRdtase"/>
</dbReference>
<evidence type="ECO:0000259" key="6">
    <source>
        <dbReference type="Pfam" id="PF01266"/>
    </source>
</evidence>
<name>A0A3E2H568_SCYLI</name>
<comment type="similarity">
    <text evidence="2">Belongs to the MSOX/MTOX family.</text>
</comment>
<proteinExistence type="inferred from homology"/>
<sequence length="350" mass="38420">MRKLDKERVQVRTGAEVVSLVYRAHAQDQQQEGTNTTTTTPAVVTGVMLADGEVLSADLVVLATGAWTGKLVDLRGRAVATGQVLTYMDITEDEQEVLGKRPVVMSHTSGLYVIPPRNRLLKIARHGFGYRNPVPINNPSPGATSERMIEVSVPKVGISVPAEGYEACHKALESILPGLEKREFSRSRVCWYTDTQVGDFLIDYHPQYSGLFLATGGSGHGYKFLPVIGEKIVDAMEGILVEELREIWQYPKDAVGQDRFAWEELLDGSRGVGNTPGMTLEEELKRVVALAQRGPEVAAQDELSRYGGRSWAKLNGGTPYGSSIVKFFNAAREEGPDIPTDAGIRRDFMQ</sequence>
<dbReference type="InterPro" id="IPR036188">
    <property type="entry name" value="FAD/NAD-bd_sf"/>
</dbReference>
<evidence type="ECO:0000256" key="3">
    <source>
        <dbReference type="ARBA" id="ARBA00022630"/>
    </source>
</evidence>
<dbReference type="STRING" id="5539.A0A3E2H568"/>
<evidence type="ECO:0000256" key="2">
    <source>
        <dbReference type="ARBA" id="ARBA00010989"/>
    </source>
</evidence>
<organism evidence="7 8">
    <name type="scientific">Scytalidium lignicola</name>
    <name type="common">Hyphomycete</name>
    <dbReference type="NCBI Taxonomy" id="5539"/>
    <lineage>
        <taxon>Eukaryota</taxon>
        <taxon>Fungi</taxon>
        <taxon>Dikarya</taxon>
        <taxon>Ascomycota</taxon>
        <taxon>Pezizomycotina</taxon>
        <taxon>Leotiomycetes</taxon>
        <taxon>Leotiomycetes incertae sedis</taxon>
        <taxon>Scytalidium</taxon>
    </lineage>
</organism>
<dbReference type="GO" id="GO:0008115">
    <property type="term" value="F:sarcosine oxidase activity"/>
    <property type="evidence" value="ECO:0007669"/>
    <property type="project" value="TreeGrafter"/>
</dbReference>
<keyword evidence="4" id="KW-0274">FAD</keyword>
<dbReference type="GO" id="GO:0004657">
    <property type="term" value="F:proline dehydrogenase activity"/>
    <property type="evidence" value="ECO:0007669"/>
    <property type="project" value="TreeGrafter"/>
</dbReference>
<accession>A0A3E2H568</accession>
<evidence type="ECO:0000313" key="8">
    <source>
        <dbReference type="Proteomes" id="UP000258309"/>
    </source>
</evidence>
<dbReference type="GO" id="GO:0050660">
    <property type="term" value="F:flavin adenine dinucleotide binding"/>
    <property type="evidence" value="ECO:0007669"/>
    <property type="project" value="InterPro"/>
</dbReference>
<dbReference type="Pfam" id="PF01266">
    <property type="entry name" value="DAO"/>
    <property type="match status" value="1"/>
</dbReference>
<feature type="non-terminal residue" evidence="7">
    <location>
        <position position="350"/>
    </location>
</feature>
<dbReference type="PANTHER" id="PTHR10961:SF46">
    <property type="entry name" value="PEROXISOMAL SARCOSINE OXIDASE"/>
    <property type="match status" value="1"/>
</dbReference>